<dbReference type="Gene3D" id="2.60.40.690">
    <property type="entry name" value="Alpha-macroglobulin, receptor-binding domain"/>
    <property type="match status" value="1"/>
</dbReference>
<organism evidence="2 3">
    <name type="scientific">Cirrhinus mrigala</name>
    <name type="common">Mrigala</name>
    <dbReference type="NCBI Taxonomy" id="683832"/>
    <lineage>
        <taxon>Eukaryota</taxon>
        <taxon>Metazoa</taxon>
        <taxon>Chordata</taxon>
        <taxon>Craniata</taxon>
        <taxon>Vertebrata</taxon>
        <taxon>Euteleostomi</taxon>
        <taxon>Actinopterygii</taxon>
        <taxon>Neopterygii</taxon>
        <taxon>Teleostei</taxon>
        <taxon>Ostariophysi</taxon>
        <taxon>Cypriniformes</taxon>
        <taxon>Cyprinidae</taxon>
        <taxon>Labeoninae</taxon>
        <taxon>Labeonini</taxon>
        <taxon>Cirrhinus</taxon>
    </lineage>
</organism>
<gene>
    <name evidence="2" type="ORF">M9458_000538</name>
</gene>
<proteinExistence type="predicted"/>
<dbReference type="AlphaFoldDB" id="A0ABD0RZ42"/>
<feature type="domain" description="Alpha-macroglobulin receptor-binding" evidence="1">
    <location>
        <begin position="33"/>
        <end position="55"/>
    </location>
</feature>
<evidence type="ECO:0000313" key="3">
    <source>
        <dbReference type="Proteomes" id="UP001529510"/>
    </source>
</evidence>
<dbReference type="InterPro" id="IPR036595">
    <property type="entry name" value="A-macroglobulin_rcpt-bd_sf"/>
</dbReference>
<dbReference type="Proteomes" id="UP001529510">
    <property type="component" value="Unassembled WGS sequence"/>
</dbReference>
<accession>A0ABD0RZ42</accession>
<dbReference type="SUPFAM" id="SSF49410">
    <property type="entry name" value="Alpha-macroglobulin receptor domain"/>
    <property type="match status" value="1"/>
</dbReference>
<feature type="non-terminal residue" evidence="2">
    <location>
        <position position="56"/>
    </location>
</feature>
<sequence length="56" mass="6386">MLFLLFCLNPYSAIESLLHLLRCLHRYLSADRDATMSILDISLLTGFVVDENDLKA</sequence>
<dbReference type="EMBL" id="JAMKFB020000001">
    <property type="protein sequence ID" value="KAL0202520.1"/>
    <property type="molecule type" value="Genomic_DNA"/>
</dbReference>
<dbReference type="Pfam" id="PF07677">
    <property type="entry name" value="A2M_recep"/>
    <property type="match status" value="1"/>
</dbReference>
<dbReference type="InterPro" id="IPR009048">
    <property type="entry name" value="A-macroglobulin_rcpt-bd"/>
</dbReference>
<name>A0ABD0RZ42_CIRMR</name>
<keyword evidence="3" id="KW-1185">Reference proteome</keyword>
<reference evidence="2 3" key="1">
    <citation type="submission" date="2024-05" db="EMBL/GenBank/DDBJ databases">
        <title>Genome sequencing and assembly of Indian major carp, Cirrhinus mrigala (Hamilton, 1822).</title>
        <authorList>
            <person name="Mohindra V."/>
            <person name="Chowdhury L.M."/>
            <person name="Lal K."/>
            <person name="Jena J.K."/>
        </authorList>
    </citation>
    <scope>NUCLEOTIDE SEQUENCE [LARGE SCALE GENOMIC DNA]</scope>
    <source>
        <strain evidence="2">CM1030</strain>
        <tissue evidence="2">Blood</tissue>
    </source>
</reference>
<comment type="caution">
    <text evidence="2">The sequence shown here is derived from an EMBL/GenBank/DDBJ whole genome shotgun (WGS) entry which is preliminary data.</text>
</comment>
<evidence type="ECO:0000259" key="1">
    <source>
        <dbReference type="Pfam" id="PF07677"/>
    </source>
</evidence>
<evidence type="ECO:0000313" key="2">
    <source>
        <dbReference type="EMBL" id="KAL0202520.1"/>
    </source>
</evidence>
<protein>
    <recommendedName>
        <fullName evidence="1">Alpha-macroglobulin receptor-binding domain-containing protein</fullName>
    </recommendedName>
</protein>